<dbReference type="EMBL" id="VSRR010002339">
    <property type="protein sequence ID" value="MPC30926.1"/>
    <property type="molecule type" value="Genomic_DNA"/>
</dbReference>
<evidence type="ECO:0000313" key="2">
    <source>
        <dbReference type="Proteomes" id="UP000324222"/>
    </source>
</evidence>
<dbReference type="AlphaFoldDB" id="A0A5B7ECI3"/>
<dbReference type="Proteomes" id="UP000324222">
    <property type="component" value="Unassembled WGS sequence"/>
</dbReference>
<proteinExistence type="predicted"/>
<sequence>MCSDLCGLRVGSYLCSSRRVAEVREPPRADSLLALQRILGLLDPRFVQQEAPSEQLQQLQKLMWEIEIVKTVAINLVTSIDPS</sequence>
<evidence type="ECO:0000313" key="1">
    <source>
        <dbReference type="EMBL" id="MPC30926.1"/>
    </source>
</evidence>
<protein>
    <submittedName>
        <fullName evidence="1">Uncharacterized protein</fullName>
    </submittedName>
</protein>
<keyword evidence="2" id="KW-1185">Reference proteome</keyword>
<organism evidence="1 2">
    <name type="scientific">Portunus trituberculatus</name>
    <name type="common">Swimming crab</name>
    <name type="synonym">Neptunus trituberculatus</name>
    <dbReference type="NCBI Taxonomy" id="210409"/>
    <lineage>
        <taxon>Eukaryota</taxon>
        <taxon>Metazoa</taxon>
        <taxon>Ecdysozoa</taxon>
        <taxon>Arthropoda</taxon>
        <taxon>Crustacea</taxon>
        <taxon>Multicrustacea</taxon>
        <taxon>Malacostraca</taxon>
        <taxon>Eumalacostraca</taxon>
        <taxon>Eucarida</taxon>
        <taxon>Decapoda</taxon>
        <taxon>Pleocyemata</taxon>
        <taxon>Brachyura</taxon>
        <taxon>Eubrachyura</taxon>
        <taxon>Portunoidea</taxon>
        <taxon>Portunidae</taxon>
        <taxon>Portuninae</taxon>
        <taxon>Portunus</taxon>
    </lineage>
</organism>
<gene>
    <name evidence="1" type="ORF">E2C01_024198</name>
</gene>
<name>A0A5B7ECI3_PORTR</name>
<reference evidence="1 2" key="1">
    <citation type="submission" date="2019-05" db="EMBL/GenBank/DDBJ databases">
        <title>Another draft genome of Portunus trituberculatus and its Hox gene families provides insights of decapod evolution.</title>
        <authorList>
            <person name="Jeong J.-H."/>
            <person name="Song I."/>
            <person name="Kim S."/>
            <person name="Choi T."/>
            <person name="Kim D."/>
            <person name="Ryu S."/>
            <person name="Kim W."/>
        </authorList>
    </citation>
    <scope>NUCLEOTIDE SEQUENCE [LARGE SCALE GENOMIC DNA]</scope>
    <source>
        <tissue evidence="1">Muscle</tissue>
    </source>
</reference>
<comment type="caution">
    <text evidence="1">The sequence shown here is derived from an EMBL/GenBank/DDBJ whole genome shotgun (WGS) entry which is preliminary data.</text>
</comment>
<accession>A0A5B7ECI3</accession>